<dbReference type="Pfam" id="PF00085">
    <property type="entry name" value="Thioredoxin"/>
    <property type="match status" value="1"/>
</dbReference>
<dbReference type="CDD" id="cd02999">
    <property type="entry name" value="PDI_a_ERp44_like"/>
    <property type="match status" value="1"/>
</dbReference>
<name>A0A6V7NIN4_ANACO</name>
<feature type="domain" description="Thioredoxin" evidence="2">
    <location>
        <begin position="92"/>
        <end position="204"/>
    </location>
</feature>
<keyword evidence="1" id="KW-0472">Membrane</keyword>
<dbReference type="PROSITE" id="PS51352">
    <property type="entry name" value="THIOREDOXIN_2"/>
    <property type="match status" value="1"/>
</dbReference>
<dbReference type="InterPro" id="IPR036249">
    <property type="entry name" value="Thioredoxin-like_sf"/>
</dbReference>
<dbReference type="SUPFAM" id="SSF52833">
    <property type="entry name" value="Thioredoxin-like"/>
    <property type="match status" value="1"/>
</dbReference>
<keyword evidence="1" id="KW-0812">Transmembrane</keyword>
<dbReference type="InterPro" id="IPR044794">
    <property type="entry name" value="APRL5/7"/>
</dbReference>
<accession>A0A6V7NIN4</accession>
<reference evidence="3" key="1">
    <citation type="submission" date="2020-07" db="EMBL/GenBank/DDBJ databases">
        <authorList>
            <person name="Lin J."/>
        </authorList>
    </citation>
    <scope>NUCLEOTIDE SEQUENCE</scope>
</reference>
<protein>
    <recommendedName>
        <fullName evidence="2">Thioredoxin domain-containing protein</fullName>
    </recommendedName>
</protein>
<feature type="transmembrane region" description="Helical" evidence="1">
    <location>
        <begin position="274"/>
        <end position="295"/>
    </location>
</feature>
<evidence type="ECO:0000256" key="1">
    <source>
        <dbReference type="SAM" id="Phobius"/>
    </source>
</evidence>
<gene>
    <name evidence="3" type="ORF">CB5_LOCUS1680</name>
</gene>
<evidence type="ECO:0000259" key="2">
    <source>
        <dbReference type="PROSITE" id="PS51352"/>
    </source>
</evidence>
<dbReference type="EMBL" id="LR862139">
    <property type="protein sequence ID" value="CAD1818469.1"/>
    <property type="molecule type" value="Genomic_DNA"/>
</dbReference>
<dbReference type="InterPro" id="IPR013766">
    <property type="entry name" value="Thioredoxin_domain"/>
</dbReference>
<proteinExistence type="predicted"/>
<dbReference type="PANTHER" id="PTHR47126:SF3">
    <property type="entry name" value="5'-ADENYLYLSULFATE REDUCTASE-LIKE 5"/>
    <property type="match status" value="1"/>
</dbReference>
<sequence length="346" mass="38403">MARLGLRWPRGGRRLSEGGAAQVREEEPSSHFYLFYGRALSAPHPPRPPLRHLPVRIFRRVGGGGGGVAVVVVFCPRSDVAFLGELRSQCPLPIDRSLPLEVTGDALDSELNHAQRSSIYAVLFYASWCPFSRDFRPIFNALSLMFPQIRHLAVEKSSAMPSVLSRYGIHGFPAILLVKGKDMVRYRGSRDISSLVNFYKETTGLDPVAHIAADDLNDLRNIISLQPQNRSLREIVIDEPFVAFSLLFINLKMIICCLPVLLSRLRAFWVSHVQPLNLGVITGLSLLLARVLHVVDLKRLWSKLGLCNKTRNFRKGASNARVWASSLTSVSLGESSSSRLAAPLDS</sequence>
<evidence type="ECO:0000313" key="3">
    <source>
        <dbReference type="EMBL" id="CAD1818469.1"/>
    </source>
</evidence>
<organism evidence="3">
    <name type="scientific">Ananas comosus var. bracteatus</name>
    <name type="common">red pineapple</name>
    <dbReference type="NCBI Taxonomy" id="296719"/>
    <lineage>
        <taxon>Eukaryota</taxon>
        <taxon>Viridiplantae</taxon>
        <taxon>Streptophyta</taxon>
        <taxon>Embryophyta</taxon>
        <taxon>Tracheophyta</taxon>
        <taxon>Spermatophyta</taxon>
        <taxon>Magnoliopsida</taxon>
        <taxon>Liliopsida</taxon>
        <taxon>Poales</taxon>
        <taxon>Bromeliaceae</taxon>
        <taxon>Bromelioideae</taxon>
        <taxon>Ananas</taxon>
    </lineage>
</organism>
<feature type="transmembrane region" description="Helical" evidence="1">
    <location>
        <begin position="241"/>
        <end position="262"/>
    </location>
</feature>
<keyword evidence="1" id="KW-1133">Transmembrane helix</keyword>
<dbReference type="PANTHER" id="PTHR47126">
    <property type="entry name" value="5'-ADENYLYLSULFATE REDUCTASE-LIKE 7"/>
    <property type="match status" value="1"/>
</dbReference>
<dbReference type="AlphaFoldDB" id="A0A6V7NIN4"/>
<dbReference type="Gene3D" id="3.40.30.10">
    <property type="entry name" value="Glutaredoxin"/>
    <property type="match status" value="1"/>
</dbReference>